<keyword evidence="5" id="KW-0539">Nucleus</keyword>
<feature type="repeat" description="ANK" evidence="6">
    <location>
        <begin position="531"/>
        <end position="563"/>
    </location>
</feature>
<evidence type="ECO:0000256" key="3">
    <source>
        <dbReference type="ARBA" id="ARBA00023015"/>
    </source>
</evidence>
<evidence type="ECO:0000259" key="8">
    <source>
        <dbReference type="PROSITE" id="PS50888"/>
    </source>
</evidence>
<evidence type="ECO:0000256" key="7">
    <source>
        <dbReference type="SAM" id="MobiDB-lite"/>
    </source>
</evidence>
<feature type="domain" description="BHLH" evidence="8">
    <location>
        <begin position="181"/>
        <end position="230"/>
    </location>
</feature>
<dbReference type="GO" id="GO:0003700">
    <property type="term" value="F:DNA-binding transcription factor activity"/>
    <property type="evidence" value="ECO:0007669"/>
    <property type="project" value="TreeGrafter"/>
</dbReference>
<dbReference type="InterPro" id="IPR036770">
    <property type="entry name" value="Ankyrin_rpt-contain_sf"/>
</dbReference>
<evidence type="ECO:0000256" key="5">
    <source>
        <dbReference type="ARBA" id="ARBA00023242"/>
    </source>
</evidence>
<dbReference type="SMART" id="SM00248">
    <property type="entry name" value="ANK"/>
    <property type="match status" value="5"/>
</dbReference>
<reference evidence="9" key="1">
    <citation type="submission" date="2020-10" db="EMBL/GenBank/DDBJ databases">
        <authorList>
            <person name="Han B."/>
            <person name="Lu T."/>
            <person name="Zhao Q."/>
            <person name="Huang X."/>
            <person name="Zhao Y."/>
        </authorList>
    </citation>
    <scope>NUCLEOTIDE SEQUENCE</scope>
</reference>
<dbReference type="InterPro" id="IPR054502">
    <property type="entry name" value="bHLH-TF_ACT-like_plant"/>
</dbReference>
<dbReference type="PANTHER" id="PTHR31945:SF61">
    <property type="entry name" value="TRANSCRIPTION FACTOR BHLH3"/>
    <property type="match status" value="1"/>
</dbReference>
<dbReference type="InterPro" id="IPR011598">
    <property type="entry name" value="bHLH_dom"/>
</dbReference>
<dbReference type="GO" id="GO:0046983">
    <property type="term" value="F:protein dimerization activity"/>
    <property type="evidence" value="ECO:0007669"/>
    <property type="project" value="InterPro"/>
</dbReference>
<dbReference type="InterPro" id="IPR051358">
    <property type="entry name" value="TF_AMS/ICE1/BHLH6-like"/>
</dbReference>
<dbReference type="GO" id="GO:0043565">
    <property type="term" value="F:sequence-specific DNA binding"/>
    <property type="evidence" value="ECO:0007669"/>
    <property type="project" value="TreeGrafter"/>
</dbReference>
<sequence>MELDEETFLDELMSLRREAASSAPWQQAAACSAYPGGGGAMMMSDLLFFGGTTEGAAADATSMDLSPFHQDPLQAAPHPHEEFNFDCLSEVCNPYRSGGVGVPRAEAAAVPGPGQALAALHDAMVEEETSGDLDLQGQHYGGGGGGSPTFVFGGGAGESSEMPIVRGVGGPHPHHRSKLHGAPSKNLMAERRRRKRLNDRLSMLRSIVPKISKMDRTSILGDTIDYVKELTERIKVLEEEIGASPEDLDLLNTLKDSSTCSNEMMVRNSTKFDVEKRGNGSTRIEICCPTNPGVLLSTVSALEVLGLEIEQCVVSCFSDFAMQASCSQRLPPRPGAEAGEGESLVPERWRDAEEEINLTKKEKRRIAHGLRFGSRLERRAPPAVAAPDEFRAYRKGMLSAERDHVAHVYRGPLERALPPEVEEPPPPEPGTRVAPRNPRMGVDVGSLEDIDEFFRSREYVQDEMEDSKSPKGRQKLFSNEEKVLLNKRVPDLEAATSSKWLPLHTLAASGDFYLLDSLLKHNVDINALDKDGLPAIHKAILSKKAAIINYLLRNSANPFIQDKDGATLMHYAVQTACSQTIKTLLLYNVDINRPDDYGWTPLHLAVQTQRTDIVKLLLIKGADRTLKTQDGLTPLELCLRLGHDVRTYELIKLLKSFQRQKQHDLV</sequence>
<comment type="similarity">
    <text evidence="2">Belongs to the bHLH protein family.</text>
</comment>
<keyword evidence="6" id="KW-0040">ANK repeat</keyword>
<protein>
    <recommendedName>
        <fullName evidence="8">BHLH domain-containing protein</fullName>
    </recommendedName>
</protein>
<feature type="repeat" description="ANK" evidence="6">
    <location>
        <begin position="564"/>
        <end position="596"/>
    </location>
</feature>
<accession>A0A811MAC7</accession>
<dbReference type="OrthoDB" id="1577640at2759"/>
<keyword evidence="10" id="KW-1185">Reference proteome</keyword>
<keyword evidence="4" id="KW-0804">Transcription</keyword>
<dbReference type="PROSITE" id="PS50888">
    <property type="entry name" value="BHLH"/>
    <property type="match status" value="1"/>
</dbReference>
<dbReference type="PROSITE" id="PS50088">
    <property type="entry name" value="ANK_REPEAT"/>
    <property type="match status" value="4"/>
</dbReference>
<dbReference type="Gene3D" id="1.25.40.20">
    <property type="entry name" value="Ankyrin repeat-containing domain"/>
    <property type="match status" value="2"/>
</dbReference>
<organism evidence="9 10">
    <name type="scientific">Miscanthus lutarioriparius</name>
    <dbReference type="NCBI Taxonomy" id="422564"/>
    <lineage>
        <taxon>Eukaryota</taxon>
        <taxon>Viridiplantae</taxon>
        <taxon>Streptophyta</taxon>
        <taxon>Embryophyta</taxon>
        <taxon>Tracheophyta</taxon>
        <taxon>Spermatophyta</taxon>
        <taxon>Magnoliopsida</taxon>
        <taxon>Liliopsida</taxon>
        <taxon>Poales</taxon>
        <taxon>Poaceae</taxon>
        <taxon>PACMAD clade</taxon>
        <taxon>Panicoideae</taxon>
        <taxon>Andropogonodae</taxon>
        <taxon>Andropogoneae</taxon>
        <taxon>Saccharinae</taxon>
        <taxon>Miscanthus</taxon>
    </lineage>
</organism>
<evidence type="ECO:0000256" key="2">
    <source>
        <dbReference type="ARBA" id="ARBA00005510"/>
    </source>
</evidence>
<name>A0A811MAC7_9POAL</name>
<dbReference type="SMART" id="SM00353">
    <property type="entry name" value="HLH"/>
    <property type="match status" value="1"/>
</dbReference>
<dbReference type="EMBL" id="CAJGYO010000001">
    <property type="protein sequence ID" value="CAD6201862.1"/>
    <property type="molecule type" value="Genomic_DNA"/>
</dbReference>
<dbReference type="PANTHER" id="PTHR31945">
    <property type="entry name" value="TRANSCRIPTION FACTOR SCREAM2-RELATED"/>
    <property type="match status" value="1"/>
</dbReference>
<dbReference type="SUPFAM" id="SSF47459">
    <property type="entry name" value="HLH, helix-loop-helix DNA-binding domain"/>
    <property type="match status" value="1"/>
</dbReference>
<dbReference type="FunFam" id="1.25.40.20:FF:000461">
    <property type="entry name" value="Ankyrin repeat domain-containing protein, chloroplastic"/>
    <property type="match status" value="1"/>
</dbReference>
<evidence type="ECO:0000256" key="6">
    <source>
        <dbReference type="PROSITE-ProRule" id="PRU00023"/>
    </source>
</evidence>
<evidence type="ECO:0000313" key="9">
    <source>
        <dbReference type="EMBL" id="CAD6201862.1"/>
    </source>
</evidence>
<dbReference type="GO" id="GO:0005634">
    <property type="term" value="C:nucleus"/>
    <property type="evidence" value="ECO:0007669"/>
    <property type="project" value="UniProtKB-SubCell"/>
</dbReference>
<feature type="repeat" description="ANK" evidence="6">
    <location>
        <begin position="498"/>
        <end position="530"/>
    </location>
</feature>
<feature type="repeat" description="ANK" evidence="6">
    <location>
        <begin position="597"/>
        <end position="629"/>
    </location>
</feature>
<evidence type="ECO:0000256" key="1">
    <source>
        <dbReference type="ARBA" id="ARBA00004123"/>
    </source>
</evidence>
<dbReference type="Pfam" id="PF00010">
    <property type="entry name" value="HLH"/>
    <property type="match status" value="1"/>
</dbReference>
<dbReference type="InterPro" id="IPR002110">
    <property type="entry name" value="Ankyrin_rpt"/>
</dbReference>
<dbReference type="Proteomes" id="UP000604825">
    <property type="component" value="Unassembled WGS sequence"/>
</dbReference>
<keyword evidence="3" id="KW-0805">Transcription regulation</keyword>
<dbReference type="Pfam" id="PF12796">
    <property type="entry name" value="Ank_2"/>
    <property type="match status" value="1"/>
</dbReference>
<dbReference type="InterPro" id="IPR036638">
    <property type="entry name" value="HLH_DNA-bd_sf"/>
</dbReference>
<dbReference type="Gene3D" id="4.10.280.10">
    <property type="entry name" value="Helix-loop-helix DNA-binding domain"/>
    <property type="match status" value="1"/>
</dbReference>
<dbReference type="AlphaFoldDB" id="A0A811MAC7"/>
<comment type="caution">
    <text evidence="9">The sequence shown here is derived from an EMBL/GenBank/DDBJ whole genome shotgun (WGS) entry which is preliminary data.</text>
</comment>
<comment type="subcellular location">
    <subcellularLocation>
        <location evidence="1">Nucleus</location>
    </subcellularLocation>
</comment>
<dbReference type="PROSITE" id="PS50297">
    <property type="entry name" value="ANK_REP_REGION"/>
    <property type="match status" value="1"/>
</dbReference>
<evidence type="ECO:0000313" key="10">
    <source>
        <dbReference type="Proteomes" id="UP000604825"/>
    </source>
</evidence>
<feature type="region of interest" description="Disordered" evidence="7">
    <location>
        <begin position="415"/>
        <end position="439"/>
    </location>
</feature>
<evidence type="ECO:0000256" key="4">
    <source>
        <dbReference type="ARBA" id="ARBA00023163"/>
    </source>
</evidence>
<gene>
    <name evidence="9" type="ORF">NCGR_LOCUS293</name>
</gene>
<dbReference type="SUPFAM" id="SSF48403">
    <property type="entry name" value="Ankyrin repeat"/>
    <property type="match status" value="1"/>
</dbReference>
<dbReference type="Pfam" id="PF22754">
    <property type="entry name" value="bHLH-TF_ACT-like_plant"/>
    <property type="match status" value="1"/>
</dbReference>
<proteinExistence type="inferred from homology"/>